<feature type="compositionally biased region" description="Basic and acidic residues" evidence="4">
    <location>
        <begin position="580"/>
        <end position="605"/>
    </location>
</feature>
<evidence type="ECO:0000256" key="2">
    <source>
        <dbReference type="ARBA" id="ARBA00023186"/>
    </source>
</evidence>
<dbReference type="AlphaFoldDB" id="A0ABD1X0F1"/>
<reference evidence="7" key="1">
    <citation type="submission" date="2024-07" db="EMBL/GenBank/DDBJ databases">
        <title>Two chromosome-level genome assemblies of Korean endemic species Abeliophyllum distichum and Forsythia ovata (Oleaceae).</title>
        <authorList>
            <person name="Jang H."/>
        </authorList>
    </citation>
    <scope>NUCLEOTIDE SEQUENCE [LARGE SCALE GENOMIC DNA]</scope>
</reference>
<comment type="caution">
    <text evidence="6">The sequence shown here is derived from an EMBL/GenBank/DDBJ whole genome shotgun (WGS) entry which is preliminary data.</text>
</comment>
<evidence type="ECO:0000256" key="1">
    <source>
        <dbReference type="ARBA" id="ARBA00004123"/>
    </source>
</evidence>
<evidence type="ECO:0000256" key="4">
    <source>
        <dbReference type="SAM" id="MobiDB-lite"/>
    </source>
</evidence>
<dbReference type="InterPro" id="IPR037647">
    <property type="entry name" value="HIRIP3"/>
</dbReference>
<dbReference type="Pfam" id="PF09649">
    <property type="entry name" value="CHZ"/>
    <property type="match status" value="1"/>
</dbReference>
<dbReference type="PANTHER" id="PTHR15410">
    <property type="entry name" value="HIRA-INTERACTING PROTEIN 3"/>
    <property type="match status" value="1"/>
</dbReference>
<dbReference type="InterPro" id="IPR019098">
    <property type="entry name" value="Histone_chaperone_domain_CHZ"/>
</dbReference>
<keyword evidence="7" id="KW-1185">Reference proteome</keyword>
<accession>A0ABD1X0F1</accession>
<name>A0ABD1X0F1_9LAMI</name>
<feature type="region of interest" description="Disordered" evidence="4">
    <location>
        <begin position="530"/>
        <end position="663"/>
    </location>
</feature>
<dbReference type="PANTHER" id="PTHR15410:SF2">
    <property type="entry name" value="HIRA-INTERACTING PROTEIN 3"/>
    <property type="match status" value="1"/>
</dbReference>
<feature type="domain" description="Histone chaperone" evidence="5">
    <location>
        <begin position="549"/>
        <end position="584"/>
    </location>
</feature>
<feature type="compositionally biased region" description="Acidic residues" evidence="4">
    <location>
        <begin position="618"/>
        <end position="663"/>
    </location>
</feature>
<dbReference type="EMBL" id="JBFOLJ010000001">
    <property type="protein sequence ID" value="KAL2555433.1"/>
    <property type="molecule type" value="Genomic_DNA"/>
</dbReference>
<evidence type="ECO:0000313" key="7">
    <source>
        <dbReference type="Proteomes" id="UP001604277"/>
    </source>
</evidence>
<protein>
    <submittedName>
        <fullName evidence="6">Glutamic acid-rich protein-like</fullName>
    </submittedName>
</protein>
<gene>
    <name evidence="6" type="ORF">Fot_00172</name>
</gene>
<feature type="compositionally biased region" description="Polar residues" evidence="4">
    <location>
        <begin position="283"/>
        <end position="293"/>
    </location>
</feature>
<feature type="compositionally biased region" description="Basic and acidic residues" evidence="4">
    <location>
        <begin position="530"/>
        <end position="544"/>
    </location>
</feature>
<feature type="compositionally biased region" description="Basic and acidic residues" evidence="4">
    <location>
        <begin position="410"/>
        <end position="419"/>
    </location>
</feature>
<dbReference type="SMART" id="SM01082">
    <property type="entry name" value="CHZ"/>
    <property type="match status" value="1"/>
</dbReference>
<feature type="compositionally biased region" description="Basic and acidic residues" evidence="4">
    <location>
        <begin position="358"/>
        <end position="370"/>
    </location>
</feature>
<proteinExistence type="predicted"/>
<feature type="region of interest" description="Disordered" evidence="4">
    <location>
        <begin position="124"/>
        <end position="148"/>
    </location>
</feature>
<keyword evidence="2" id="KW-0143">Chaperone</keyword>
<evidence type="ECO:0000313" key="6">
    <source>
        <dbReference type="EMBL" id="KAL2555433.1"/>
    </source>
</evidence>
<feature type="region of interest" description="Disordered" evidence="4">
    <location>
        <begin position="355"/>
        <end position="490"/>
    </location>
</feature>
<sequence>MEFPLRYDLEIQQGKQTGFSPAYIQQTGTPSAQNLHAGTNSIHAPHIGVQLSQTTQYSRSSVNMPQVNYSVEMQQSGADLALQSGGSRFQNEIGSGSKMDNFRQFSQLFSETETLASIRRFTLTHPPLSPSLPPRLSPLPKPASEKKSSYSMADDMVQEGEEKEEIQAKIEVAVRSRLQHFKDQANSLTLESVRRLLEKDLGLEKNVLDVHKRFIRQYLEKQMEDADDDNSKRTVENMEKDALLSEKDVRESPKEHKTKKDPKEASNGDEETLEDSPVMGLLNSKSEVDNQSSVISDSRIKKAIWDRADHFMANSEKITLAGVRRLLEEDLGLDKNTLDPFKKLISEQIDQVLNSNRVSKDANHVKKKSSENSQNKTSEKISSETGFDSSDEESDKGKDRVKSRKQAAPRAKDKKSDGLKKRKRSTKDSEPDVSGKNQSMRAKRPKEEDIDSDNDGSVSEEGQSQSSVGKPAKRKEQSTPGYGKQADHLRSIIKSCGMSIAPSVYKKVKQVPDNKREAFLVKELEGILKREGLSSNPTDKEIKDCRKRKERAKELEGIDMSNIISSSRRRSRSSYMAPKSKVETEGDKDDVKASKHKDNKDKDGNDGDEQEEKVGEDEKVEEQDEEVEEQEEEEEGDDEEDEEEEGDDSQSEEFNEVNDEESD</sequence>
<evidence type="ECO:0000259" key="5">
    <source>
        <dbReference type="SMART" id="SM01082"/>
    </source>
</evidence>
<keyword evidence="3" id="KW-0539">Nucleus</keyword>
<comment type="subcellular location">
    <subcellularLocation>
        <location evidence="1">Nucleus</location>
    </subcellularLocation>
</comment>
<feature type="compositionally biased region" description="Low complexity" evidence="4">
    <location>
        <begin position="456"/>
        <end position="469"/>
    </location>
</feature>
<feature type="region of interest" description="Disordered" evidence="4">
    <location>
        <begin position="223"/>
        <end position="293"/>
    </location>
</feature>
<dbReference type="Proteomes" id="UP001604277">
    <property type="component" value="Unassembled WGS sequence"/>
</dbReference>
<evidence type="ECO:0000256" key="3">
    <source>
        <dbReference type="ARBA" id="ARBA00023242"/>
    </source>
</evidence>
<organism evidence="6 7">
    <name type="scientific">Forsythia ovata</name>
    <dbReference type="NCBI Taxonomy" id="205694"/>
    <lineage>
        <taxon>Eukaryota</taxon>
        <taxon>Viridiplantae</taxon>
        <taxon>Streptophyta</taxon>
        <taxon>Embryophyta</taxon>
        <taxon>Tracheophyta</taxon>
        <taxon>Spermatophyta</taxon>
        <taxon>Magnoliopsida</taxon>
        <taxon>eudicotyledons</taxon>
        <taxon>Gunneridae</taxon>
        <taxon>Pentapetalae</taxon>
        <taxon>asterids</taxon>
        <taxon>lamiids</taxon>
        <taxon>Lamiales</taxon>
        <taxon>Oleaceae</taxon>
        <taxon>Forsythieae</taxon>
        <taxon>Forsythia</taxon>
    </lineage>
</organism>
<feature type="compositionally biased region" description="Pro residues" evidence="4">
    <location>
        <begin position="127"/>
        <end position="141"/>
    </location>
</feature>
<feature type="compositionally biased region" description="Basic and acidic residues" evidence="4">
    <location>
        <begin position="223"/>
        <end position="255"/>
    </location>
</feature>
<dbReference type="GO" id="GO:0005634">
    <property type="term" value="C:nucleus"/>
    <property type="evidence" value="ECO:0007669"/>
    <property type="project" value="UniProtKB-SubCell"/>
</dbReference>